<dbReference type="PANTHER" id="PTHR22916">
    <property type="entry name" value="GLYCOSYLTRANSFERASE"/>
    <property type="match status" value="1"/>
</dbReference>
<dbReference type="Pfam" id="PF00535">
    <property type="entry name" value="Glycos_transf_2"/>
    <property type="match status" value="1"/>
</dbReference>
<organism evidence="2 3">
    <name type="scientific">Marinomonas polaris DSM 16579</name>
    <dbReference type="NCBI Taxonomy" id="1122206"/>
    <lineage>
        <taxon>Bacteria</taxon>
        <taxon>Pseudomonadati</taxon>
        <taxon>Pseudomonadota</taxon>
        <taxon>Gammaproteobacteria</taxon>
        <taxon>Oceanospirillales</taxon>
        <taxon>Oceanospirillaceae</taxon>
        <taxon>Marinomonas</taxon>
    </lineage>
</organism>
<protein>
    <submittedName>
        <fullName evidence="2">Glycosyltransferase involved in cell wall bisynthesis</fullName>
    </submittedName>
</protein>
<gene>
    <name evidence="2" type="ORF">SAMN02745753_02950</name>
</gene>
<dbReference type="STRING" id="1122206.SAMN02745753_02950"/>
<accession>A0A1M5FS29</accession>
<dbReference type="Gene3D" id="3.90.550.10">
    <property type="entry name" value="Spore Coat Polysaccharide Biosynthesis Protein SpsA, Chain A"/>
    <property type="match status" value="1"/>
</dbReference>
<evidence type="ECO:0000313" key="3">
    <source>
        <dbReference type="Proteomes" id="UP000184517"/>
    </source>
</evidence>
<evidence type="ECO:0000313" key="2">
    <source>
        <dbReference type="EMBL" id="SHF94229.1"/>
    </source>
</evidence>
<evidence type="ECO:0000259" key="1">
    <source>
        <dbReference type="Pfam" id="PF00535"/>
    </source>
</evidence>
<dbReference type="OrthoDB" id="9805612at2"/>
<dbReference type="InterPro" id="IPR029044">
    <property type="entry name" value="Nucleotide-diphossugar_trans"/>
</dbReference>
<sequence>MPKISVLMPIYNSASSLEMAVNSILNQSYKDLELIAVNDGSKDDSLEILEKVSSLDSRLKVYSKENGGIVSALNYGIDHCNGEFIARMDSDDISKKNRFINQIEHLEFNKLDLIGSNITTFKDSSLIKNEKKYPEGLKLNTHILFNSPFAHPTIFGKSELFQQFRYSNELGIAEDYKFVSDLFINGKRLGNIDKSLLLYRKSLYQLTVSKKQEIAASRLRISENIISKICSSCDEIIFKRISKRCFLGCDTELDLINQLIDGDFLDYDSEVIQYHYFVHCFYAYQSSDFKNVVSKNIKLFYSFLGAKYLSFLLASNVIHRLR</sequence>
<dbReference type="InterPro" id="IPR001173">
    <property type="entry name" value="Glyco_trans_2-like"/>
</dbReference>
<keyword evidence="2" id="KW-0808">Transferase</keyword>
<name>A0A1M5FS29_9GAMM</name>
<dbReference type="SUPFAM" id="SSF53448">
    <property type="entry name" value="Nucleotide-diphospho-sugar transferases"/>
    <property type="match status" value="1"/>
</dbReference>
<proteinExistence type="predicted"/>
<dbReference type="GO" id="GO:0008417">
    <property type="term" value="F:fucosyltransferase activity"/>
    <property type="evidence" value="ECO:0007669"/>
    <property type="project" value="TreeGrafter"/>
</dbReference>
<dbReference type="AlphaFoldDB" id="A0A1M5FS29"/>
<dbReference type="EMBL" id="FQVF01000013">
    <property type="protein sequence ID" value="SHF94229.1"/>
    <property type="molecule type" value="Genomic_DNA"/>
</dbReference>
<feature type="domain" description="Glycosyltransferase 2-like" evidence="1">
    <location>
        <begin position="5"/>
        <end position="147"/>
    </location>
</feature>
<reference evidence="3" key="1">
    <citation type="submission" date="2016-11" db="EMBL/GenBank/DDBJ databases">
        <authorList>
            <person name="Varghese N."/>
            <person name="Submissions S."/>
        </authorList>
    </citation>
    <scope>NUCLEOTIDE SEQUENCE [LARGE SCALE GENOMIC DNA]</scope>
    <source>
        <strain evidence="3">DSM 16579</strain>
    </source>
</reference>
<dbReference type="Proteomes" id="UP000184517">
    <property type="component" value="Unassembled WGS sequence"/>
</dbReference>
<dbReference type="PANTHER" id="PTHR22916:SF69">
    <property type="entry name" value="BIFUNCTIONAL GLYCOSYLTRANSFERASE PGTA"/>
    <property type="match status" value="1"/>
</dbReference>
<keyword evidence="3" id="KW-1185">Reference proteome</keyword>
<dbReference type="RefSeq" id="WP_072840436.1">
    <property type="nucleotide sequence ID" value="NZ_FQVF01000013.1"/>
</dbReference>